<reference evidence="2" key="2">
    <citation type="submission" date="2023-05" db="EMBL/GenBank/DDBJ databases">
        <authorList>
            <person name="Schelkunov M.I."/>
        </authorList>
    </citation>
    <scope>NUCLEOTIDE SEQUENCE</scope>
    <source>
        <strain evidence="2">Hsosn_3</strain>
        <tissue evidence="2">Leaf</tissue>
    </source>
</reference>
<dbReference type="EMBL" id="JAUIZM010000004">
    <property type="protein sequence ID" value="KAK1388129.1"/>
    <property type="molecule type" value="Genomic_DNA"/>
</dbReference>
<evidence type="ECO:0000313" key="2">
    <source>
        <dbReference type="EMBL" id="KAK1388129.1"/>
    </source>
</evidence>
<comment type="caution">
    <text evidence="2">The sequence shown here is derived from an EMBL/GenBank/DDBJ whole genome shotgun (WGS) entry which is preliminary data.</text>
</comment>
<feature type="compositionally biased region" description="Basic and acidic residues" evidence="1">
    <location>
        <begin position="220"/>
        <end position="233"/>
    </location>
</feature>
<proteinExistence type="predicted"/>
<evidence type="ECO:0000313" key="3">
    <source>
        <dbReference type="Proteomes" id="UP001237642"/>
    </source>
</evidence>
<keyword evidence="3" id="KW-1185">Reference proteome</keyword>
<feature type="compositionally biased region" description="Low complexity" evidence="1">
    <location>
        <begin position="24"/>
        <end position="39"/>
    </location>
</feature>
<feature type="compositionally biased region" description="Acidic residues" evidence="1">
    <location>
        <begin position="179"/>
        <end position="190"/>
    </location>
</feature>
<organism evidence="2 3">
    <name type="scientific">Heracleum sosnowskyi</name>
    <dbReference type="NCBI Taxonomy" id="360622"/>
    <lineage>
        <taxon>Eukaryota</taxon>
        <taxon>Viridiplantae</taxon>
        <taxon>Streptophyta</taxon>
        <taxon>Embryophyta</taxon>
        <taxon>Tracheophyta</taxon>
        <taxon>Spermatophyta</taxon>
        <taxon>Magnoliopsida</taxon>
        <taxon>eudicotyledons</taxon>
        <taxon>Gunneridae</taxon>
        <taxon>Pentapetalae</taxon>
        <taxon>asterids</taxon>
        <taxon>campanulids</taxon>
        <taxon>Apiales</taxon>
        <taxon>Apiaceae</taxon>
        <taxon>Apioideae</taxon>
        <taxon>apioid superclade</taxon>
        <taxon>Tordylieae</taxon>
        <taxon>Tordyliinae</taxon>
        <taxon>Heracleum</taxon>
    </lineage>
</organism>
<reference evidence="2" key="1">
    <citation type="submission" date="2023-02" db="EMBL/GenBank/DDBJ databases">
        <title>Genome of toxic invasive species Heracleum sosnowskyi carries increased number of genes despite the absence of recent whole-genome duplications.</title>
        <authorList>
            <person name="Schelkunov M."/>
            <person name="Shtratnikova V."/>
            <person name="Makarenko M."/>
            <person name="Klepikova A."/>
            <person name="Omelchenko D."/>
            <person name="Novikova G."/>
            <person name="Obukhova E."/>
            <person name="Bogdanov V."/>
            <person name="Penin A."/>
            <person name="Logacheva M."/>
        </authorList>
    </citation>
    <scope>NUCLEOTIDE SEQUENCE</scope>
    <source>
        <strain evidence="2">Hsosn_3</strain>
        <tissue evidence="2">Leaf</tissue>
    </source>
</reference>
<evidence type="ECO:0000256" key="1">
    <source>
        <dbReference type="SAM" id="MobiDB-lite"/>
    </source>
</evidence>
<dbReference type="Proteomes" id="UP001237642">
    <property type="component" value="Unassembled WGS sequence"/>
</dbReference>
<name>A0AAD8MWZ9_9APIA</name>
<protein>
    <submittedName>
        <fullName evidence="2">Uncharacterized protein</fullName>
    </submittedName>
</protein>
<feature type="region of interest" description="Disordered" evidence="1">
    <location>
        <begin position="179"/>
        <end position="253"/>
    </location>
</feature>
<feature type="region of interest" description="Disordered" evidence="1">
    <location>
        <begin position="1"/>
        <end position="39"/>
    </location>
</feature>
<feature type="compositionally biased region" description="Basic and acidic residues" evidence="1">
    <location>
        <begin position="1"/>
        <end position="14"/>
    </location>
</feature>
<gene>
    <name evidence="2" type="ORF">POM88_016307</name>
</gene>
<dbReference type="AlphaFoldDB" id="A0AAD8MWZ9"/>
<feature type="compositionally biased region" description="Basic and acidic residues" evidence="1">
    <location>
        <begin position="191"/>
        <end position="203"/>
    </location>
</feature>
<feature type="compositionally biased region" description="Acidic residues" evidence="1">
    <location>
        <begin position="242"/>
        <end position="253"/>
    </location>
</feature>
<sequence>MPPKRNRDDFREGEPSTGEKNNRGDNQNNNQNNQGLNQLVDLLRQTLDRGNQGPIPNVVIEDSDTLYSGLKDGKSDRIAAKEPVKRTFVTAHQLQLQQQKKNGKILRSSQLEKVLHVPVNKKGITKRKLDLQNDIQDDFIEVKKTRDKEIVECPPVNEYELVKESKRKTKDMEEYDEYIVENDSGDDSADSSERIKTVKEKKTVPGPRTRSRANATDLGKSGKDLEGDRRICDVGETSLPNVDEEADEEVQLG</sequence>
<accession>A0AAD8MWZ9</accession>